<dbReference type="InterPro" id="IPR001062">
    <property type="entry name" value="Transcrpt_antiterm_NusG"/>
</dbReference>
<accession>E7C2W4</accession>
<dbReference type="InterPro" id="IPR005824">
    <property type="entry name" value="KOW"/>
</dbReference>
<dbReference type="SMART" id="SM00739">
    <property type="entry name" value="KOW"/>
    <property type="match status" value="1"/>
</dbReference>
<dbReference type="EMBL" id="GU567965">
    <property type="protein sequence ID" value="ADI21788.1"/>
    <property type="molecule type" value="Genomic_DNA"/>
</dbReference>
<evidence type="ECO:0000256" key="4">
    <source>
        <dbReference type="ARBA" id="ARBA00023163"/>
    </source>
</evidence>
<evidence type="ECO:0000256" key="7">
    <source>
        <dbReference type="RuleBase" id="RU000538"/>
    </source>
</evidence>
<dbReference type="Pfam" id="PF02357">
    <property type="entry name" value="NusG"/>
    <property type="match status" value="1"/>
</dbReference>
<dbReference type="PANTHER" id="PTHR30265:SF2">
    <property type="entry name" value="TRANSCRIPTION TERMINATION_ANTITERMINATION PROTEIN NUSG"/>
    <property type="match status" value="1"/>
</dbReference>
<keyword evidence="4 5" id="KW-0804">Transcription</keyword>
<evidence type="ECO:0000256" key="5">
    <source>
        <dbReference type="HAMAP-Rule" id="MF_00948"/>
    </source>
</evidence>
<name>E7C2W4_9GAMM</name>
<dbReference type="NCBIfam" id="TIGR00922">
    <property type="entry name" value="nusG"/>
    <property type="match status" value="1"/>
</dbReference>
<reference evidence="10" key="1">
    <citation type="submission" date="2010-01" db="EMBL/GenBank/DDBJ databases">
        <title>Genome fragments of uncultured bacteria from the North Pacific subtropical Gyre.</title>
        <authorList>
            <person name="Pham V.D."/>
            <person name="Delong E.F."/>
        </authorList>
    </citation>
    <scope>NUCLEOTIDE SEQUENCE</scope>
</reference>
<feature type="domain" description="KOW" evidence="9">
    <location>
        <begin position="123"/>
        <end position="150"/>
    </location>
</feature>
<dbReference type="GO" id="GO:0031564">
    <property type="term" value="P:transcription antitermination"/>
    <property type="evidence" value="ECO:0007669"/>
    <property type="project" value="UniProtKB-UniRule"/>
</dbReference>
<comment type="function">
    <text evidence="5 7">Participates in transcription elongation, termination and antitermination.</text>
</comment>
<dbReference type="InterPro" id="IPR014722">
    <property type="entry name" value="Rib_uL2_dom2"/>
</dbReference>
<proteinExistence type="inferred from homology"/>
<dbReference type="InterPro" id="IPR006645">
    <property type="entry name" value="NGN-like_dom"/>
</dbReference>
<protein>
    <recommendedName>
        <fullName evidence="5 6">Transcription termination/antitermination protein NusG</fullName>
    </recommendedName>
</protein>
<dbReference type="InterPro" id="IPR043425">
    <property type="entry name" value="NusG-like"/>
</dbReference>
<evidence type="ECO:0000256" key="1">
    <source>
        <dbReference type="ARBA" id="ARBA00022472"/>
    </source>
</evidence>
<evidence type="ECO:0000256" key="3">
    <source>
        <dbReference type="ARBA" id="ARBA00023015"/>
    </source>
</evidence>
<dbReference type="InterPro" id="IPR047050">
    <property type="entry name" value="NGN"/>
</dbReference>
<dbReference type="Gene3D" id="3.30.70.940">
    <property type="entry name" value="NusG, N-terminal domain"/>
    <property type="match status" value="1"/>
</dbReference>
<dbReference type="GO" id="GO:0032784">
    <property type="term" value="P:regulation of DNA-templated transcription elongation"/>
    <property type="evidence" value="ECO:0007669"/>
    <property type="project" value="InterPro"/>
</dbReference>
<comment type="similarity">
    <text evidence="5 7">Belongs to the NusG family.</text>
</comment>
<keyword evidence="1 5" id="KW-0806">Transcription termination</keyword>
<evidence type="ECO:0000259" key="9">
    <source>
        <dbReference type="SMART" id="SM00739"/>
    </source>
</evidence>
<keyword evidence="2 5" id="KW-0889">Transcription antitermination</keyword>
<evidence type="ECO:0000256" key="2">
    <source>
        <dbReference type="ARBA" id="ARBA00022814"/>
    </source>
</evidence>
<organism evidence="10">
    <name type="scientific">uncultured gamma proteobacterium HF0130_22O14</name>
    <dbReference type="NCBI Taxonomy" id="723567"/>
    <lineage>
        <taxon>Bacteria</taxon>
        <taxon>Pseudomonadati</taxon>
        <taxon>Pseudomonadota</taxon>
        <taxon>Gammaproteobacteria</taxon>
        <taxon>environmental samples</taxon>
    </lineage>
</organism>
<evidence type="ECO:0000313" key="10">
    <source>
        <dbReference type="EMBL" id="ADI21788.1"/>
    </source>
</evidence>
<dbReference type="AlphaFoldDB" id="E7C2W4"/>
<dbReference type="Pfam" id="PF00467">
    <property type="entry name" value="KOW"/>
    <property type="match status" value="1"/>
</dbReference>
<dbReference type="CDD" id="cd09891">
    <property type="entry name" value="NGN_Bact_1"/>
    <property type="match status" value="1"/>
</dbReference>
<dbReference type="PANTHER" id="PTHR30265">
    <property type="entry name" value="RHO-INTERACTING TRANSCRIPTION TERMINATION FACTOR NUSG"/>
    <property type="match status" value="1"/>
</dbReference>
<dbReference type="Gene3D" id="2.30.30.30">
    <property type="match status" value="1"/>
</dbReference>
<dbReference type="SUPFAM" id="SSF82679">
    <property type="entry name" value="N-utilization substance G protein NusG, N-terminal domain"/>
    <property type="match status" value="1"/>
</dbReference>
<dbReference type="SMART" id="SM00738">
    <property type="entry name" value="NGN"/>
    <property type="match status" value="1"/>
</dbReference>
<gene>
    <name evidence="5" type="primary">nusG</name>
</gene>
<dbReference type="HAMAP" id="MF_00948">
    <property type="entry name" value="NusG"/>
    <property type="match status" value="1"/>
</dbReference>
<dbReference type="PRINTS" id="PR00338">
    <property type="entry name" value="NUSGTNSCPFCT"/>
</dbReference>
<dbReference type="FunFam" id="3.30.70.940:FF:000001">
    <property type="entry name" value="Transcription termination/antitermination protein NusG"/>
    <property type="match status" value="1"/>
</dbReference>
<sequence>MEHQWYVLQVFSNFEHKVQRTLTDRIEVTGLQSQITDVVVPIEEVVELKGGEKKTTERKFFPGYVLIRMTMNDETWHFVKSIPNVMGFIGGTSEKPTPITDNEAMNILNRVEDSADMPKPKFTFQPGEVVRVIDGPFNDFSGVVENVNYEKSKLSVAVQILGRPTPVDLNFNQVEKS</sequence>
<feature type="domain" description="NusG-like N-terminal" evidence="8">
    <location>
        <begin position="2"/>
        <end position="111"/>
    </location>
</feature>
<dbReference type="GO" id="GO:0006354">
    <property type="term" value="P:DNA-templated transcription elongation"/>
    <property type="evidence" value="ECO:0007669"/>
    <property type="project" value="UniProtKB-UniRule"/>
</dbReference>
<dbReference type="InterPro" id="IPR008991">
    <property type="entry name" value="Translation_prot_SH3-like_sf"/>
</dbReference>
<dbReference type="GO" id="GO:0005829">
    <property type="term" value="C:cytosol"/>
    <property type="evidence" value="ECO:0007669"/>
    <property type="project" value="UniProtKB-ARBA"/>
</dbReference>
<dbReference type="GO" id="GO:0006353">
    <property type="term" value="P:DNA-templated transcription termination"/>
    <property type="evidence" value="ECO:0007669"/>
    <property type="project" value="UniProtKB-UniRule"/>
</dbReference>
<dbReference type="SUPFAM" id="SSF50104">
    <property type="entry name" value="Translation proteins SH3-like domain"/>
    <property type="match status" value="1"/>
</dbReference>
<evidence type="ECO:0000259" key="8">
    <source>
        <dbReference type="SMART" id="SM00738"/>
    </source>
</evidence>
<evidence type="ECO:0000256" key="6">
    <source>
        <dbReference type="NCBIfam" id="TIGR00922"/>
    </source>
</evidence>
<dbReference type="CDD" id="cd06091">
    <property type="entry name" value="KOW_NusG"/>
    <property type="match status" value="1"/>
</dbReference>
<keyword evidence="3 5" id="KW-0805">Transcription regulation</keyword>
<dbReference type="FunFam" id="2.30.30.30:FF:000002">
    <property type="entry name" value="Transcription termination/antitermination factor NusG"/>
    <property type="match status" value="1"/>
</dbReference>
<dbReference type="InterPro" id="IPR036735">
    <property type="entry name" value="NGN_dom_sf"/>
</dbReference>